<comment type="function">
    <text evidence="6 9">Catalyzes cyclization of the linear tetrapyrrole, hydroxymethylbilane, to the macrocyclic uroporphyrinogen III.</text>
</comment>
<evidence type="ECO:0000313" key="11">
    <source>
        <dbReference type="EMBL" id="RBP40998.1"/>
    </source>
</evidence>
<gene>
    <name evidence="11" type="ORF">DFR37_103343</name>
</gene>
<comment type="caution">
    <text evidence="11">The sequence shown here is derived from an EMBL/GenBank/DDBJ whole genome shotgun (WGS) entry which is preliminary data.</text>
</comment>
<proteinExistence type="inferred from homology"/>
<evidence type="ECO:0000256" key="8">
    <source>
        <dbReference type="ARBA" id="ARBA00048617"/>
    </source>
</evidence>
<dbReference type="InterPro" id="IPR039793">
    <property type="entry name" value="UROS/Hem4"/>
</dbReference>
<dbReference type="InterPro" id="IPR003754">
    <property type="entry name" value="4pyrrol_synth_uPrphyn_synth"/>
</dbReference>
<dbReference type="InterPro" id="IPR036108">
    <property type="entry name" value="4pyrrol_syn_uPrphyn_synt_sf"/>
</dbReference>
<dbReference type="AlphaFoldDB" id="A0A366HGW0"/>
<evidence type="ECO:0000256" key="5">
    <source>
        <dbReference type="ARBA" id="ARBA00023244"/>
    </source>
</evidence>
<dbReference type="Proteomes" id="UP000253628">
    <property type="component" value="Unassembled WGS sequence"/>
</dbReference>
<evidence type="ECO:0000256" key="3">
    <source>
        <dbReference type="ARBA" id="ARBA00013109"/>
    </source>
</evidence>
<dbReference type="Pfam" id="PF02602">
    <property type="entry name" value="HEM4"/>
    <property type="match status" value="1"/>
</dbReference>
<accession>A0A366HGW0</accession>
<evidence type="ECO:0000256" key="4">
    <source>
        <dbReference type="ARBA" id="ARBA00023239"/>
    </source>
</evidence>
<dbReference type="PANTHER" id="PTHR38042">
    <property type="entry name" value="UROPORPHYRINOGEN-III SYNTHASE, CHLOROPLASTIC"/>
    <property type="match status" value="1"/>
</dbReference>
<dbReference type="EMBL" id="QNRQ01000003">
    <property type="protein sequence ID" value="RBP40998.1"/>
    <property type="molecule type" value="Genomic_DNA"/>
</dbReference>
<protein>
    <recommendedName>
        <fullName evidence="7 9">Uroporphyrinogen-III synthase</fullName>
        <ecNumber evidence="3 9">4.2.1.75</ecNumber>
    </recommendedName>
</protein>
<evidence type="ECO:0000256" key="6">
    <source>
        <dbReference type="ARBA" id="ARBA00037589"/>
    </source>
</evidence>
<sequence length="266" mass="29043">MSPLVVLTRPRGRNESLAACLRGRGMPVLELPALEIQSLPVDAAQFPMPQDYDLVVFVSANAAALYLQQLSRFAAASWPPEVLAATVGQASAKPLLDAGILREDGLVHPPLQAPQDSETLWSMLRAAGRRFDKVLIVRGESGREWLGEQFERTGAVVRRYAVYSRRPAMWPSGQQAALLAALESGRPMIGLFTSSEGIEAFNENLASLGGLEFWRNARFVVIHERIASRLQSLLGTVLDAKSRPMVKVCLPEDKAIFQALIALASL</sequence>
<comment type="catalytic activity">
    <reaction evidence="8 9">
        <text>hydroxymethylbilane = uroporphyrinogen III + H2O</text>
        <dbReference type="Rhea" id="RHEA:18965"/>
        <dbReference type="ChEBI" id="CHEBI:15377"/>
        <dbReference type="ChEBI" id="CHEBI:57308"/>
        <dbReference type="ChEBI" id="CHEBI:57845"/>
        <dbReference type="EC" id="4.2.1.75"/>
    </reaction>
</comment>
<organism evidence="11 12">
    <name type="scientific">Eoetvoesiella caeni</name>
    <dbReference type="NCBI Taxonomy" id="645616"/>
    <lineage>
        <taxon>Bacteria</taxon>
        <taxon>Pseudomonadati</taxon>
        <taxon>Pseudomonadota</taxon>
        <taxon>Betaproteobacteria</taxon>
        <taxon>Burkholderiales</taxon>
        <taxon>Alcaligenaceae</taxon>
        <taxon>Eoetvoesiella</taxon>
    </lineage>
</organism>
<dbReference type="UniPathway" id="UPA00251">
    <property type="reaction ID" value="UER00320"/>
</dbReference>
<evidence type="ECO:0000259" key="10">
    <source>
        <dbReference type="Pfam" id="PF02602"/>
    </source>
</evidence>
<keyword evidence="4 9" id="KW-0456">Lyase</keyword>
<dbReference type="PANTHER" id="PTHR38042:SF1">
    <property type="entry name" value="UROPORPHYRINOGEN-III SYNTHASE, CHLOROPLASTIC"/>
    <property type="match status" value="1"/>
</dbReference>
<dbReference type="GO" id="GO:0006782">
    <property type="term" value="P:protoporphyrinogen IX biosynthetic process"/>
    <property type="evidence" value="ECO:0007669"/>
    <property type="project" value="UniProtKB-UniRule"/>
</dbReference>
<dbReference type="Gene3D" id="3.40.50.10090">
    <property type="match status" value="2"/>
</dbReference>
<feature type="domain" description="Tetrapyrrole biosynthesis uroporphyrinogen III synthase" evidence="10">
    <location>
        <begin position="16"/>
        <end position="233"/>
    </location>
</feature>
<keyword evidence="5 9" id="KW-0627">Porphyrin biosynthesis</keyword>
<dbReference type="GO" id="GO:0006780">
    <property type="term" value="P:uroporphyrinogen III biosynthetic process"/>
    <property type="evidence" value="ECO:0007669"/>
    <property type="project" value="UniProtKB-UniRule"/>
</dbReference>
<comment type="pathway">
    <text evidence="1 9">Porphyrin-containing compound metabolism; protoporphyrin-IX biosynthesis; coproporphyrinogen-III from 5-aminolevulinate: step 3/4.</text>
</comment>
<evidence type="ECO:0000256" key="7">
    <source>
        <dbReference type="ARBA" id="ARBA00040167"/>
    </source>
</evidence>
<keyword evidence="12" id="KW-1185">Reference proteome</keyword>
<dbReference type="RefSeq" id="WP_170139863.1">
    <property type="nucleotide sequence ID" value="NZ_JACCEU010000004.1"/>
</dbReference>
<name>A0A366HGW0_9BURK</name>
<evidence type="ECO:0000256" key="9">
    <source>
        <dbReference type="RuleBase" id="RU366031"/>
    </source>
</evidence>
<evidence type="ECO:0000256" key="2">
    <source>
        <dbReference type="ARBA" id="ARBA00008133"/>
    </source>
</evidence>
<reference evidence="11 12" key="1">
    <citation type="submission" date="2018-06" db="EMBL/GenBank/DDBJ databases">
        <title>Genomic Encyclopedia of Type Strains, Phase IV (KMG-IV): sequencing the most valuable type-strain genomes for metagenomic binning, comparative biology and taxonomic classification.</title>
        <authorList>
            <person name="Goeker M."/>
        </authorList>
    </citation>
    <scope>NUCLEOTIDE SEQUENCE [LARGE SCALE GENOMIC DNA]</scope>
    <source>
        <strain evidence="11 12">DSM 25520</strain>
    </source>
</reference>
<dbReference type="GO" id="GO:0004852">
    <property type="term" value="F:uroporphyrinogen-III synthase activity"/>
    <property type="evidence" value="ECO:0007669"/>
    <property type="project" value="UniProtKB-UniRule"/>
</dbReference>
<dbReference type="CDD" id="cd06578">
    <property type="entry name" value="HemD"/>
    <property type="match status" value="1"/>
</dbReference>
<evidence type="ECO:0000313" key="12">
    <source>
        <dbReference type="Proteomes" id="UP000253628"/>
    </source>
</evidence>
<dbReference type="SUPFAM" id="SSF69618">
    <property type="entry name" value="HemD-like"/>
    <property type="match status" value="1"/>
</dbReference>
<comment type="similarity">
    <text evidence="2 9">Belongs to the uroporphyrinogen-III synthase family.</text>
</comment>
<dbReference type="EC" id="4.2.1.75" evidence="3 9"/>
<evidence type="ECO:0000256" key="1">
    <source>
        <dbReference type="ARBA" id="ARBA00004772"/>
    </source>
</evidence>